<dbReference type="AlphaFoldDB" id="A0A4Q2JHG5"/>
<dbReference type="Pfam" id="PF06897">
    <property type="entry name" value="DUF1269"/>
    <property type="match status" value="1"/>
</dbReference>
<gene>
    <name evidence="2" type="ORF">ESP57_12650</name>
</gene>
<comment type="caution">
    <text evidence="2">The sequence shown here is derived from an EMBL/GenBank/DDBJ whole genome shotgun (WGS) entry which is preliminary data.</text>
</comment>
<name>A0A4Q2JHG5_9MICO</name>
<feature type="region of interest" description="Disordered" evidence="1">
    <location>
        <begin position="23"/>
        <end position="66"/>
    </location>
</feature>
<dbReference type="InterPro" id="IPR009200">
    <property type="entry name" value="DUF1269_membrane"/>
</dbReference>
<dbReference type="Proteomes" id="UP000292935">
    <property type="component" value="Unassembled WGS sequence"/>
</dbReference>
<evidence type="ECO:0000256" key="1">
    <source>
        <dbReference type="SAM" id="MobiDB-lite"/>
    </source>
</evidence>
<protein>
    <submittedName>
        <fullName evidence="2">DUF1269 domain-containing protein</fullName>
    </submittedName>
</protein>
<accession>A0A4Q2JHG5</accession>
<keyword evidence="3" id="KW-1185">Reference proteome</keyword>
<dbReference type="EMBL" id="SDPO01000003">
    <property type="protein sequence ID" value="RXZ47411.1"/>
    <property type="molecule type" value="Genomic_DNA"/>
</dbReference>
<evidence type="ECO:0000313" key="2">
    <source>
        <dbReference type="EMBL" id="RXZ47411.1"/>
    </source>
</evidence>
<evidence type="ECO:0000313" key="3">
    <source>
        <dbReference type="Proteomes" id="UP000292935"/>
    </source>
</evidence>
<proteinExistence type="predicted"/>
<reference evidence="2 3" key="1">
    <citation type="submission" date="2019-01" db="EMBL/GenBank/DDBJ databases">
        <authorList>
            <person name="Li J."/>
        </authorList>
    </citation>
    <scope>NUCLEOTIDE SEQUENCE [LARGE SCALE GENOMIC DNA]</scope>
    <source>
        <strain evidence="2 3">CCUG 35506</strain>
    </source>
</reference>
<organism evidence="2 3">
    <name type="scientific">Agromyces fucosus</name>
    <dbReference type="NCBI Taxonomy" id="41985"/>
    <lineage>
        <taxon>Bacteria</taxon>
        <taxon>Bacillati</taxon>
        <taxon>Actinomycetota</taxon>
        <taxon>Actinomycetes</taxon>
        <taxon>Micrococcales</taxon>
        <taxon>Microbacteriaceae</taxon>
        <taxon>Agromyces</taxon>
    </lineage>
</organism>
<dbReference type="OrthoDB" id="5083530at2"/>
<sequence length="243" mass="25277">MPVSAASSPAPSGAPLVVITTNDNRGIAPRIPDRDRRKRDCRSSAAIPTMEAHRLPGTDGEPSGGDEDMGMDNLVLYVATYDDGATATDEYRSLKDAEASSELEVVSSVVMRRGDDGRVAVDEHGTGQVAAGTWIGGAAGLVVGLFAPPLLAATAIGAGVGAISGAIAKKHDEKKVGLELEEYLPKGSSAIVAVLDDKYLDRIDAVLTKYAKKVDKAIDRDDYEALEKAISEGGDKIAKAIGS</sequence>